<dbReference type="GeneID" id="63459883"/>
<dbReference type="RefSeq" id="WP_028326244.1">
    <property type="nucleotide sequence ID" value="NZ_JAAFNI010000001.1"/>
</dbReference>
<dbReference type="Proteomes" id="UP000242637">
    <property type="component" value="Chromosome 1"/>
</dbReference>
<organism evidence="2 3">
    <name type="scientific">Dermatophilus congolensis</name>
    <dbReference type="NCBI Taxonomy" id="1863"/>
    <lineage>
        <taxon>Bacteria</taxon>
        <taxon>Bacillati</taxon>
        <taxon>Actinomycetota</taxon>
        <taxon>Actinomycetes</taxon>
        <taxon>Micrococcales</taxon>
        <taxon>Dermatophilaceae</taxon>
        <taxon>Dermatophilus</taxon>
    </lineage>
</organism>
<name>A0A239VM70_9MICO</name>
<dbReference type="AlphaFoldDB" id="A0A239VM70"/>
<keyword evidence="3" id="KW-1185">Reference proteome</keyword>
<dbReference type="STRING" id="1121387.GCA_000429885_00052"/>
<sequence length="353" mass="37859">MGFIFLILAVVLTVAVLSRLLGGSDDAHDEVFEGVAPGIIPASETEAPTRQITAADRKLPVAVRFEAPERMRPEETGIIRDRNTSGSDVAAAFIAMTVEGYYRIENRAGDTSETTDTGTPSTTKPAKNTKDNWIITRTDKSPDDLEPLRRNLYESIFATGDTVALEAAKANMRGAALTLQQEINTGAITKGWYTAGGASRTAVGSALAAQTAGFQEYLGRAEQKQLQYEEAAGIFSRFLPWAVGLGVAKEWSGHFADIAAQAEADGYGDALMATWAADLAWWTGMAMLLNPGMFDGLGEAIGELSEGIEDFASDMLSFGSELFDEDPFTRFGGIFEDDTDSGVFGGLFDDDNL</sequence>
<accession>A0A239VM70</accession>
<dbReference type="OrthoDB" id="143710at2"/>
<feature type="region of interest" description="Disordered" evidence="1">
    <location>
        <begin position="107"/>
        <end position="133"/>
    </location>
</feature>
<reference evidence="2 3" key="1">
    <citation type="submission" date="2017-06" db="EMBL/GenBank/DDBJ databases">
        <authorList>
            <consortium name="Pathogen Informatics"/>
        </authorList>
    </citation>
    <scope>NUCLEOTIDE SEQUENCE [LARGE SCALE GENOMIC DNA]</scope>
    <source>
        <strain evidence="2 3">NCTC13039</strain>
    </source>
</reference>
<evidence type="ECO:0000313" key="3">
    <source>
        <dbReference type="Proteomes" id="UP000242637"/>
    </source>
</evidence>
<dbReference type="EMBL" id="LT906453">
    <property type="protein sequence ID" value="SNV22909.1"/>
    <property type="molecule type" value="Genomic_DNA"/>
</dbReference>
<evidence type="ECO:0000256" key="1">
    <source>
        <dbReference type="SAM" id="MobiDB-lite"/>
    </source>
</evidence>
<evidence type="ECO:0000313" key="2">
    <source>
        <dbReference type="EMBL" id="SNV22909.1"/>
    </source>
</evidence>
<proteinExistence type="predicted"/>
<dbReference type="KEGG" id="dco:SAMEA4475696_1682"/>
<gene>
    <name evidence="2" type="ORF">SAMEA4475696_01682</name>
</gene>
<feature type="compositionally biased region" description="Low complexity" evidence="1">
    <location>
        <begin position="111"/>
        <end position="123"/>
    </location>
</feature>
<protein>
    <submittedName>
        <fullName evidence="2">Predicted membrane protein (DUF2207)</fullName>
    </submittedName>
</protein>